<accession>H5TDT1</accession>
<protein>
    <submittedName>
        <fullName evidence="2">Uncharacterized protein</fullName>
    </submittedName>
</protein>
<feature type="transmembrane region" description="Helical" evidence="1">
    <location>
        <begin position="88"/>
        <end position="107"/>
    </location>
</feature>
<feature type="transmembrane region" description="Helical" evidence="1">
    <location>
        <begin position="7"/>
        <end position="27"/>
    </location>
</feature>
<evidence type="ECO:0000256" key="1">
    <source>
        <dbReference type="SAM" id="Phobius"/>
    </source>
</evidence>
<dbReference type="Proteomes" id="UP000053586">
    <property type="component" value="Unassembled WGS sequence"/>
</dbReference>
<keyword evidence="1" id="KW-0812">Transmembrane</keyword>
<dbReference type="EMBL" id="BAET01000029">
    <property type="protein sequence ID" value="GAB56458.1"/>
    <property type="molecule type" value="Genomic_DNA"/>
</dbReference>
<feature type="transmembrane region" description="Helical" evidence="1">
    <location>
        <begin position="33"/>
        <end position="51"/>
    </location>
</feature>
<reference evidence="2 3" key="1">
    <citation type="journal article" date="2012" name="J. Bacteriol.">
        <title>Genome sequence of proteorhodopsin-containing sea ice bacterium Glaciecola punicea ACAM 611T.</title>
        <authorList>
            <person name="Qin Q.-L."/>
            <person name="Xie B.-B."/>
            <person name="Shu Y.-L."/>
            <person name="Rong J.-C."/>
            <person name="Zhao D.-L."/>
            <person name="Zhang X.-Y."/>
            <person name="Chen X.-L."/>
            <person name="Zhou B.-C."/>
            <person name="Zhanga Y.-Z."/>
        </authorList>
    </citation>
    <scope>NUCLEOTIDE SEQUENCE [LARGE SCALE GENOMIC DNA]</scope>
    <source>
        <strain evidence="2 3">ACAM 611</strain>
    </source>
</reference>
<proteinExistence type="predicted"/>
<keyword evidence="1" id="KW-1133">Transmembrane helix</keyword>
<name>H5TDT1_9ALTE</name>
<keyword evidence="1" id="KW-0472">Membrane</keyword>
<comment type="caution">
    <text evidence="2">The sequence shown here is derived from an EMBL/GenBank/DDBJ whole genome shotgun (WGS) entry which is preliminary data.</text>
</comment>
<reference evidence="2 3" key="2">
    <citation type="journal article" date="2017" name="Antonie Van Leeuwenhoek">
        <title>Rhizobium rhizosphaerae sp. nov., a novel species isolated from rice rhizosphere.</title>
        <authorList>
            <person name="Zhao J.J."/>
            <person name="Zhang J."/>
            <person name="Zhang R.J."/>
            <person name="Zhang C.W."/>
            <person name="Yin H.Q."/>
            <person name="Zhang X.X."/>
        </authorList>
    </citation>
    <scope>NUCLEOTIDE SEQUENCE [LARGE SCALE GENOMIC DNA]</scope>
    <source>
        <strain evidence="2 3">ACAM 611</strain>
    </source>
</reference>
<keyword evidence="3" id="KW-1185">Reference proteome</keyword>
<dbReference type="RefSeq" id="WP_006006630.1">
    <property type="nucleotide sequence ID" value="NZ_BAET01000029.1"/>
</dbReference>
<evidence type="ECO:0000313" key="2">
    <source>
        <dbReference type="EMBL" id="GAB56458.1"/>
    </source>
</evidence>
<dbReference type="OrthoDB" id="6322602at2"/>
<dbReference type="AlphaFoldDB" id="H5TDT1"/>
<organism evidence="2 3">
    <name type="scientific">Glaciecola punicea ACAM 611</name>
    <dbReference type="NCBI Taxonomy" id="1121923"/>
    <lineage>
        <taxon>Bacteria</taxon>
        <taxon>Pseudomonadati</taxon>
        <taxon>Pseudomonadota</taxon>
        <taxon>Gammaproteobacteria</taxon>
        <taxon>Alteromonadales</taxon>
        <taxon>Alteromonadaceae</taxon>
        <taxon>Glaciecola</taxon>
    </lineage>
</organism>
<sequence>MKPYQATIFNAAVLVVFGLWAYLNVAAESRSTTILIPVIFGVVLALLVPFFKKDNKVVAHAVAGLTLLITIALIMPLIGSIGRDDMVAVFRVGVMMAASIFALVIYVKSFIAMRRARRIET</sequence>
<gene>
    <name evidence="2" type="ORF">GPUN_2343</name>
</gene>
<evidence type="ECO:0000313" key="3">
    <source>
        <dbReference type="Proteomes" id="UP000053586"/>
    </source>
</evidence>
<feature type="transmembrane region" description="Helical" evidence="1">
    <location>
        <begin position="58"/>
        <end position="82"/>
    </location>
</feature>